<evidence type="ECO:0000259" key="4">
    <source>
        <dbReference type="Pfam" id="PF13817"/>
    </source>
</evidence>
<feature type="domain" description="Transposase TnpC homeodomain" evidence="3">
    <location>
        <begin position="31"/>
        <end position="109"/>
    </location>
</feature>
<dbReference type="Pfam" id="PF13007">
    <property type="entry name" value="LZ_Tnp_IS66"/>
    <property type="match status" value="1"/>
</dbReference>
<dbReference type="Proteomes" id="UP000199045">
    <property type="component" value="Unassembled WGS sequence"/>
</dbReference>
<keyword evidence="1" id="KW-0175">Coiled coil</keyword>
<evidence type="ECO:0000259" key="2">
    <source>
        <dbReference type="Pfam" id="PF03050"/>
    </source>
</evidence>
<dbReference type="PANTHER" id="PTHR33678:SF1">
    <property type="entry name" value="BLL1576 PROTEIN"/>
    <property type="match status" value="1"/>
</dbReference>
<dbReference type="NCBIfam" id="NF033517">
    <property type="entry name" value="transpos_IS66"/>
    <property type="match status" value="1"/>
</dbReference>
<dbReference type="InterPro" id="IPR024463">
    <property type="entry name" value="Transposase_TnpC_homeodom"/>
</dbReference>
<evidence type="ECO:0000256" key="1">
    <source>
        <dbReference type="SAM" id="Coils"/>
    </source>
</evidence>
<evidence type="ECO:0000259" key="3">
    <source>
        <dbReference type="Pfam" id="PF13007"/>
    </source>
</evidence>
<name>A0A1G7HL31_CHIFI</name>
<sequence>MMNTPIENNDYRNLYLTSQKENELLNFKLQQLQHELQQLKKMIFGSRQEKFVPKGNTSGQLSLDMAVDQTANATVTSRKIEYIHTNIVTTPVVHPGRAKLPEHLRREEIILEPDNIPEGSKKIGQLETEQLECIPAELYVKKYIRPKYLLPGGSETECDIIIADLPPQPIDKCIAGPGLLSQLIIDKYVDHLPLHRQMQRFERAGVKLPYSTISDWVAGASSLIRPLYDALVKQTLDSGYLQADETPCPVLDKEKKGKTHRGYYWLYQDCINRLVVFDYQEGRNKEGPSTMLENFKGILQTDGFGVYDDIAESKGISLIHCMAHARRYFIEAMDSDKNRAEHALNLIQQLYIIERNCTEQQLSVAMRTEVRQEQSVPILQLMKEWMRHEYEQVLPKSPIAKALAYNLKRWDKLSAYTADGKLLIDNNAIENSVRPVAIGRKNYLFSGSHEAARKSAMLYSLLGTCKLHKINPSTWLKDVLSRISSYPNKDLSKLLPHNWILQQN</sequence>
<dbReference type="Pfam" id="PF03050">
    <property type="entry name" value="DDE_Tnp_IS66"/>
    <property type="match status" value="1"/>
</dbReference>
<proteinExistence type="predicted"/>
<evidence type="ECO:0000313" key="6">
    <source>
        <dbReference type="Proteomes" id="UP000199045"/>
    </source>
</evidence>
<dbReference type="InterPro" id="IPR052344">
    <property type="entry name" value="Transposase-related"/>
</dbReference>
<dbReference type="AlphaFoldDB" id="A0A1G7HL31"/>
<feature type="domain" description="Transposase IS66 central" evidence="2">
    <location>
        <begin position="172"/>
        <end position="453"/>
    </location>
</feature>
<feature type="domain" description="Transposase IS66 C-terminal" evidence="4">
    <location>
        <begin position="460"/>
        <end position="497"/>
    </location>
</feature>
<dbReference type="Pfam" id="PF13817">
    <property type="entry name" value="DDE_Tnp_IS66_C"/>
    <property type="match status" value="1"/>
</dbReference>
<dbReference type="InterPro" id="IPR039552">
    <property type="entry name" value="IS66_C"/>
</dbReference>
<organism evidence="5 6">
    <name type="scientific">Chitinophaga filiformis</name>
    <name type="common">Myxococcus filiformis</name>
    <name type="synonym">Flexibacter filiformis</name>
    <dbReference type="NCBI Taxonomy" id="104663"/>
    <lineage>
        <taxon>Bacteria</taxon>
        <taxon>Pseudomonadati</taxon>
        <taxon>Bacteroidota</taxon>
        <taxon>Chitinophagia</taxon>
        <taxon>Chitinophagales</taxon>
        <taxon>Chitinophagaceae</taxon>
        <taxon>Chitinophaga</taxon>
    </lineage>
</organism>
<dbReference type="STRING" id="104663.SAMN04488121_101512"/>
<accession>A0A1G7HL31</accession>
<dbReference type="InterPro" id="IPR004291">
    <property type="entry name" value="Transposase_IS66_central"/>
</dbReference>
<reference evidence="5 6" key="1">
    <citation type="submission" date="2016-10" db="EMBL/GenBank/DDBJ databases">
        <authorList>
            <person name="de Groot N.N."/>
        </authorList>
    </citation>
    <scope>NUCLEOTIDE SEQUENCE [LARGE SCALE GENOMIC DNA]</scope>
    <source>
        <strain evidence="5 6">DSM 527</strain>
    </source>
</reference>
<dbReference type="EMBL" id="FNBN01000001">
    <property type="protein sequence ID" value="SDF01071.1"/>
    <property type="molecule type" value="Genomic_DNA"/>
</dbReference>
<feature type="coiled-coil region" evidence="1">
    <location>
        <begin position="22"/>
        <end position="49"/>
    </location>
</feature>
<protein>
    <submittedName>
        <fullName evidence="5">Transposase</fullName>
    </submittedName>
</protein>
<evidence type="ECO:0000313" key="5">
    <source>
        <dbReference type="EMBL" id="SDF01071.1"/>
    </source>
</evidence>
<gene>
    <name evidence="5" type="ORF">SAMN04488121_101512</name>
</gene>
<dbReference type="PANTHER" id="PTHR33678">
    <property type="entry name" value="BLL1576 PROTEIN"/>
    <property type="match status" value="1"/>
</dbReference>